<dbReference type="NCBIfam" id="NF001679">
    <property type="entry name" value="PRK00440.1"/>
    <property type="match status" value="1"/>
</dbReference>
<reference evidence="8" key="1">
    <citation type="journal article" date="2023" name="Nat. Microbiol.">
        <title>Babesia duncani multi-omics identifies virulence factors and drug targets.</title>
        <authorList>
            <person name="Singh P."/>
            <person name="Lonardi S."/>
            <person name="Liang Q."/>
            <person name="Vydyam P."/>
            <person name="Khabirova E."/>
            <person name="Fang T."/>
            <person name="Gihaz S."/>
            <person name="Thekkiniath J."/>
            <person name="Munshi M."/>
            <person name="Abel S."/>
            <person name="Ciampossin L."/>
            <person name="Batugedara G."/>
            <person name="Gupta M."/>
            <person name="Lu X.M."/>
            <person name="Lenz T."/>
            <person name="Chakravarty S."/>
            <person name="Cornillot E."/>
            <person name="Hu Y."/>
            <person name="Ma W."/>
            <person name="Gonzalez L.M."/>
            <person name="Sanchez S."/>
            <person name="Estrada K."/>
            <person name="Sanchez-Flores A."/>
            <person name="Montero E."/>
            <person name="Harb O.S."/>
            <person name="Le Roch K.G."/>
            <person name="Mamoun C.B."/>
        </authorList>
    </citation>
    <scope>NUCLEOTIDE SEQUENCE</scope>
    <source>
        <strain evidence="8">WA1</strain>
    </source>
</reference>
<dbReference type="InterPro" id="IPR047854">
    <property type="entry name" value="RFC_lid"/>
</dbReference>
<comment type="subcellular location">
    <subcellularLocation>
        <location evidence="1">Nucleus</location>
    </subcellularLocation>
</comment>
<dbReference type="InterPro" id="IPR013748">
    <property type="entry name" value="Rep_factorC_C"/>
</dbReference>
<dbReference type="SMART" id="SM00382">
    <property type="entry name" value="AAA"/>
    <property type="match status" value="1"/>
</dbReference>
<evidence type="ECO:0000256" key="3">
    <source>
        <dbReference type="ARBA" id="ARBA00022705"/>
    </source>
</evidence>
<proteinExistence type="inferred from homology"/>
<dbReference type="Gene3D" id="1.20.272.10">
    <property type="match status" value="1"/>
</dbReference>
<dbReference type="PANTHER" id="PTHR11669">
    <property type="entry name" value="REPLICATION FACTOR C / DNA POLYMERASE III GAMMA-TAU SUBUNIT"/>
    <property type="match status" value="1"/>
</dbReference>
<dbReference type="InterPro" id="IPR003959">
    <property type="entry name" value="ATPase_AAA_core"/>
</dbReference>
<keyword evidence="3" id="KW-0235">DNA replication</keyword>
<dbReference type="FunFam" id="3.40.50.300:FF:000129">
    <property type="entry name" value="Replication factor C subunit 5"/>
    <property type="match status" value="1"/>
</dbReference>
<evidence type="ECO:0000313" key="8">
    <source>
        <dbReference type="EMBL" id="KAK2198294.1"/>
    </source>
</evidence>
<comment type="similarity">
    <text evidence="2">Belongs to the activator 1 small subunits family.</text>
</comment>
<dbReference type="InterPro" id="IPR027417">
    <property type="entry name" value="P-loop_NTPase"/>
</dbReference>
<keyword evidence="4" id="KW-0547">Nucleotide-binding</keyword>
<keyword evidence="8" id="KW-0378">Hydrolase</keyword>
<dbReference type="GO" id="GO:0006281">
    <property type="term" value="P:DNA repair"/>
    <property type="evidence" value="ECO:0007669"/>
    <property type="project" value="TreeGrafter"/>
</dbReference>
<keyword evidence="5" id="KW-0067">ATP-binding</keyword>
<evidence type="ECO:0000256" key="2">
    <source>
        <dbReference type="ARBA" id="ARBA00005378"/>
    </source>
</evidence>
<feature type="domain" description="AAA+ ATPase" evidence="7">
    <location>
        <begin position="39"/>
        <end position="174"/>
    </location>
</feature>
<evidence type="ECO:0000256" key="6">
    <source>
        <dbReference type="ARBA" id="ARBA00023242"/>
    </source>
</evidence>
<dbReference type="CDD" id="cd00009">
    <property type="entry name" value="AAA"/>
    <property type="match status" value="1"/>
</dbReference>
<keyword evidence="6" id="KW-0539">Nucleus</keyword>
<dbReference type="GO" id="GO:0003677">
    <property type="term" value="F:DNA binding"/>
    <property type="evidence" value="ECO:0007669"/>
    <property type="project" value="InterPro"/>
</dbReference>
<dbReference type="PANTHER" id="PTHR11669:SF9">
    <property type="entry name" value="REPLICATION FACTOR C SUBUNIT 5"/>
    <property type="match status" value="1"/>
</dbReference>
<dbReference type="GO" id="GO:0006261">
    <property type="term" value="P:DNA-templated DNA replication"/>
    <property type="evidence" value="ECO:0007669"/>
    <property type="project" value="TreeGrafter"/>
</dbReference>
<dbReference type="AlphaFoldDB" id="A0AAD9UQX1"/>
<evidence type="ECO:0000256" key="4">
    <source>
        <dbReference type="ARBA" id="ARBA00022741"/>
    </source>
</evidence>
<organism evidence="8 9">
    <name type="scientific">Babesia duncani</name>
    <dbReference type="NCBI Taxonomy" id="323732"/>
    <lineage>
        <taxon>Eukaryota</taxon>
        <taxon>Sar</taxon>
        <taxon>Alveolata</taxon>
        <taxon>Apicomplexa</taxon>
        <taxon>Aconoidasida</taxon>
        <taxon>Piroplasmida</taxon>
        <taxon>Babesiidae</taxon>
        <taxon>Babesia</taxon>
    </lineage>
</organism>
<evidence type="ECO:0000259" key="7">
    <source>
        <dbReference type="SMART" id="SM00382"/>
    </source>
</evidence>
<protein>
    <submittedName>
        <fullName evidence="8">Bifunctional P-loop containing nucleoside triphosphate hydrolase/AAA+ ATPase domain/Replication factor C</fullName>
    </submittedName>
</protein>
<dbReference type="Pfam" id="PF08542">
    <property type="entry name" value="Rep_fac_C"/>
    <property type="match status" value="1"/>
</dbReference>
<dbReference type="Pfam" id="PF00004">
    <property type="entry name" value="AAA"/>
    <property type="match status" value="1"/>
</dbReference>
<dbReference type="GO" id="GO:0005634">
    <property type="term" value="C:nucleus"/>
    <property type="evidence" value="ECO:0007669"/>
    <property type="project" value="UniProtKB-SubCell"/>
</dbReference>
<dbReference type="InterPro" id="IPR008921">
    <property type="entry name" value="DNA_pol3_clamp-load_cplx_C"/>
</dbReference>
<dbReference type="GO" id="GO:0005524">
    <property type="term" value="F:ATP binding"/>
    <property type="evidence" value="ECO:0007669"/>
    <property type="project" value="UniProtKB-KW"/>
</dbReference>
<dbReference type="InterPro" id="IPR050238">
    <property type="entry name" value="DNA_Rep/Repair_Clamp_Loader"/>
</dbReference>
<dbReference type="GeneID" id="94335601"/>
<dbReference type="EMBL" id="JALLKP010000001">
    <property type="protein sequence ID" value="KAK2198294.1"/>
    <property type="molecule type" value="Genomic_DNA"/>
</dbReference>
<dbReference type="KEGG" id="bdw:94335601"/>
<name>A0AAD9UQX1_9APIC</name>
<dbReference type="SUPFAM" id="SSF52540">
    <property type="entry name" value="P-loop containing nucleoside triphosphate hydrolases"/>
    <property type="match status" value="1"/>
</dbReference>
<dbReference type="InterPro" id="IPR003593">
    <property type="entry name" value="AAA+_ATPase"/>
</dbReference>
<evidence type="ECO:0000256" key="5">
    <source>
        <dbReference type="ARBA" id="ARBA00022840"/>
    </source>
</evidence>
<accession>A0AAD9UQX1</accession>
<dbReference type="GO" id="GO:0016887">
    <property type="term" value="F:ATP hydrolysis activity"/>
    <property type="evidence" value="ECO:0007669"/>
    <property type="project" value="InterPro"/>
</dbReference>
<dbReference type="Gene3D" id="1.10.8.60">
    <property type="match status" value="1"/>
</dbReference>
<sequence>MSDALCVPWVEKYRPEKFEDIISHEDIIPTLMTFANKGKLPHLLLHGPPGTGKTSTIMAVARYLYGNQKNAFVLELNASDERGIETVREQIKTFSETSNTFNSSDTSSLRTNLKLIILDEADQMTNAAQNSLRRIMEIYSSNVRFCLICNFMNKIIPPIQSRCTGFRFSPLKPQVIKQRTKEIAAMENITVTDCALETLAQISHGDMRRVLNYLQVTSMSHAKATNGVIDSTLILETAGLPQVKEIKELLQTMMVSSFKESIDKVNEMHNVKGYAVEYIVDGLYNAIINMDWPNVAIIQLLIRLGDIEERLSAGATSTIQIAALVSAFAEARKEIERIKFELKFDY</sequence>
<dbReference type="RefSeq" id="XP_067805136.1">
    <property type="nucleotide sequence ID" value="XM_067946345.1"/>
</dbReference>
<evidence type="ECO:0000256" key="1">
    <source>
        <dbReference type="ARBA" id="ARBA00004123"/>
    </source>
</evidence>
<dbReference type="GO" id="GO:0005663">
    <property type="term" value="C:DNA replication factor C complex"/>
    <property type="evidence" value="ECO:0007669"/>
    <property type="project" value="TreeGrafter"/>
</dbReference>
<comment type="caution">
    <text evidence="8">The sequence shown here is derived from an EMBL/GenBank/DDBJ whole genome shotgun (WGS) entry which is preliminary data.</text>
</comment>
<dbReference type="SUPFAM" id="SSF48019">
    <property type="entry name" value="post-AAA+ oligomerization domain-like"/>
    <property type="match status" value="1"/>
</dbReference>
<dbReference type="Gene3D" id="3.40.50.300">
    <property type="entry name" value="P-loop containing nucleotide triphosphate hydrolases"/>
    <property type="match status" value="1"/>
</dbReference>
<keyword evidence="9" id="KW-1185">Reference proteome</keyword>
<gene>
    <name evidence="8" type="ORF">BdWA1_001303</name>
</gene>
<dbReference type="GO" id="GO:0003689">
    <property type="term" value="F:DNA clamp loader activity"/>
    <property type="evidence" value="ECO:0007669"/>
    <property type="project" value="TreeGrafter"/>
</dbReference>
<evidence type="ECO:0000313" key="9">
    <source>
        <dbReference type="Proteomes" id="UP001214638"/>
    </source>
</evidence>
<dbReference type="Proteomes" id="UP001214638">
    <property type="component" value="Unassembled WGS sequence"/>
</dbReference>
<dbReference type="CDD" id="cd18140">
    <property type="entry name" value="HLD_clamp_RFC"/>
    <property type="match status" value="1"/>
</dbReference>